<feature type="region of interest" description="Disordered" evidence="5">
    <location>
        <begin position="185"/>
        <end position="241"/>
    </location>
</feature>
<keyword evidence="2" id="KW-0238">DNA-binding</keyword>
<dbReference type="PANTHER" id="PTHR35392:SF1">
    <property type="entry name" value="ZN(II)2CYS6 TRANSCRIPTION FACTOR (EUROFUNG)"/>
    <property type="match status" value="1"/>
</dbReference>
<evidence type="ECO:0000256" key="1">
    <source>
        <dbReference type="ARBA" id="ARBA00023015"/>
    </source>
</evidence>
<sequence length="736" mass="83156">MTKNRVSQQTSLPVRSRDLAVENAEGSARPTYEGGHYGVQSNSNWPIQKPEDTSQCPMFAFGSEPSVQASYEFPPAMSPEMEFAVAAQYSYDGPSQDDLLSTFMSGEIATSVDILDDYPAMIAEDFGASNGVWPPLMGSVSSNSVSFAPGEHNAPIANSMFSSQPNHNSFAFAGHAAMGPPAIYHTLSAPAQPTPPTRKPHRPIRPKGNGEGRPDAPPDACSVDDDSSGRGRKRVLSPEGRLSARRVRLMKACGRCHALKAKCETKRPCKSCLSSNKRALDFPCMPELPEDRWIHLFTDEMYGHLELKEVCNKMPEPFCDASNKPFTLRLHQYFDDPELTIPVIRFIPRVENDINKATFPIERNGKALEVKPTEILSPPLVPAINNANFTDYVKRFRWSVRRWLDCAEIHQDIEWHLTFFREEYGKAWPRAVFADICQFYHKVEWGSCAALKSGLQSTVFAYMLGHSFYVPHEDIQDVVDVTGLTHRYTGDFMFVSPIHVDRFVKAMLCPIFRTCVGKTLRGLQDLCASNRQSKYSRDRILATSTVLLIVVASQQSKAIEKAVAMRLRGENVNMRVVHNQIDEIEEWIIDLVLKIWRYKFGGNVRWADDEPSDRSSAYRAKLFGLYENFERSYHPHRKKADPLPLVHDLTPWKGESLKDLRTELSDEIDERTFGATNIDRVLKKFYHCVYLAQPETPYSTSDPSMHKRNSSPLTEHKPVSMAEPDPKRSAFAYSKC</sequence>
<dbReference type="SUPFAM" id="SSF57701">
    <property type="entry name" value="Zn2/Cys6 DNA-binding domain"/>
    <property type="match status" value="1"/>
</dbReference>
<evidence type="ECO:0000256" key="5">
    <source>
        <dbReference type="SAM" id="MobiDB-lite"/>
    </source>
</evidence>
<comment type="caution">
    <text evidence="6">The sequence shown here is derived from an EMBL/GenBank/DDBJ whole genome shotgun (WGS) entry which is preliminary data.</text>
</comment>
<evidence type="ECO:0000313" key="7">
    <source>
        <dbReference type="Proteomes" id="UP001345013"/>
    </source>
</evidence>
<feature type="compositionally biased region" description="Polar residues" evidence="5">
    <location>
        <begin position="1"/>
        <end position="13"/>
    </location>
</feature>
<evidence type="ECO:0008006" key="8">
    <source>
        <dbReference type="Google" id="ProtNLM"/>
    </source>
</evidence>
<dbReference type="CDD" id="cd00067">
    <property type="entry name" value="GAL4"/>
    <property type="match status" value="1"/>
</dbReference>
<dbReference type="InterPro" id="IPR001138">
    <property type="entry name" value="Zn2Cys6_DnaBD"/>
</dbReference>
<keyword evidence="1" id="KW-0805">Transcription regulation</keyword>
<protein>
    <recommendedName>
        <fullName evidence="8">Zn(2)-C6 fungal-type domain-containing protein</fullName>
    </recommendedName>
</protein>
<keyword evidence="3" id="KW-0804">Transcription</keyword>
<accession>A0ABR0KJ11</accession>
<proteinExistence type="predicted"/>
<evidence type="ECO:0000256" key="3">
    <source>
        <dbReference type="ARBA" id="ARBA00023163"/>
    </source>
</evidence>
<name>A0ABR0KJ11_9EURO</name>
<keyword evidence="7" id="KW-1185">Reference proteome</keyword>
<evidence type="ECO:0000256" key="4">
    <source>
        <dbReference type="ARBA" id="ARBA00023242"/>
    </source>
</evidence>
<dbReference type="InterPro" id="IPR036864">
    <property type="entry name" value="Zn2-C6_fun-type_DNA-bd_sf"/>
</dbReference>
<dbReference type="EMBL" id="JAVRRG010000016">
    <property type="protein sequence ID" value="KAK5097807.1"/>
    <property type="molecule type" value="Genomic_DNA"/>
</dbReference>
<evidence type="ECO:0000313" key="6">
    <source>
        <dbReference type="EMBL" id="KAK5097807.1"/>
    </source>
</evidence>
<dbReference type="Proteomes" id="UP001345013">
    <property type="component" value="Unassembled WGS sequence"/>
</dbReference>
<feature type="compositionally biased region" description="Basic and acidic residues" evidence="5">
    <location>
        <begin position="714"/>
        <end position="728"/>
    </location>
</feature>
<dbReference type="PANTHER" id="PTHR35392">
    <property type="entry name" value="ZN(II)2CYS6 TRANSCRIPTION FACTOR (EUROFUNG)-RELATED-RELATED"/>
    <property type="match status" value="1"/>
</dbReference>
<feature type="region of interest" description="Disordered" evidence="5">
    <location>
        <begin position="1"/>
        <end position="53"/>
    </location>
</feature>
<keyword evidence="4" id="KW-0539">Nucleus</keyword>
<dbReference type="InterPro" id="IPR052973">
    <property type="entry name" value="Fungal_sec-metab_reg_TF"/>
</dbReference>
<feature type="region of interest" description="Disordered" evidence="5">
    <location>
        <begin position="698"/>
        <end position="736"/>
    </location>
</feature>
<evidence type="ECO:0000256" key="2">
    <source>
        <dbReference type="ARBA" id="ARBA00023125"/>
    </source>
</evidence>
<reference evidence="6 7" key="1">
    <citation type="submission" date="2023-08" db="EMBL/GenBank/DDBJ databases">
        <title>Black Yeasts Isolated from many extreme environments.</title>
        <authorList>
            <person name="Coleine C."/>
            <person name="Stajich J.E."/>
            <person name="Selbmann L."/>
        </authorList>
    </citation>
    <scope>NUCLEOTIDE SEQUENCE [LARGE SCALE GENOMIC DNA]</scope>
    <source>
        <strain evidence="6 7">CCFEE 5885</strain>
    </source>
</reference>
<gene>
    <name evidence="6" type="ORF">LTR24_002063</name>
</gene>
<organism evidence="6 7">
    <name type="scientific">Lithohypha guttulata</name>
    <dbReference type="NCBI Taxonomy" id="1690604"/>
    <lineage>
        <taxon>Eukaryota</taxon>
        <taxon>Fungi</taxon>
        <taxon>Dikarya</taxon>
        <taxon>Ascomycota</taxon>
        <taxon>Pezizomycotina</taxon>
        <taxon>Eurotiomycetes</taxon>
        <taxon>Chaetothyriomycetidae</taxon>
        <taxon>Chaetothyriales</taxon>
        <taxon>Trichomeriaceae</taxon>
        <taxon>Lithohypha</taxon>
    </lineage>
</organism>